<dbReference type="PANTHER" id="PTHR32552:SF68">
    <property type="entry name" value="FERRICHROME OUTER MEMBRANE TRANSPORTER_PHAGE RECEPTOR"/>
    <property type="match status" value="1"/>
</dbReference>
<evidence type="ECO:0000313" key="18">
    <source>
        <dbReference type="EMBL" id="NVD26514.1"/>
    </source>
</evidence>
<dbReference type="Proteomes" id="UP000652427">
    <property type="component" value="Unassembled WGS sequence"/>
</dbReference>
<dbReference type="Gene3D" id="2.40.170.20">
    <property type="entry name" value="TonB-dependent receptor, beta-barrel domain"/>
    <property type="match status" value="1"/>
</dbReference>
<keyword evidence="9 14" id="KW-0798">TonB box</keyword>
<dbReference type="InterPro" id="IPR037066">
    <property type="entry name" value="Plug_dom_sf"/>
</dbReference>
<dbReference type="Pfam" id="PF00593">
    <property type="entry name" value="TonB_dep_Rec_b-barrel"/>
    <property type="match status" value="1"/>
</dbReference>
<keyword evidence="7" id="KW-0408">Iron</keyword>
<sequence length="683" mass="74307">MKISYPALAAGLLFAVNAVPALAEVSGESSDASTPATNKPDTSFSVGEIVVTARGMAGSTDNVLTSVDRLGGDIAQNADVDNVYELIGRMPGILVTDFNQGTTSGKFSMRGFNGEGNINAVKLLIDGIPSNSNDGNMPYIDMAFPLNIAVIEVVRGTSDPRYGLHAIAGSANIITRSGGTYVDARGSVGSYDSFEGQLVAGLESGNITQNYQIAYRESDGYRDHSDSQRFSLSGKWGLALGENVKLSAIARYYDADAEEPGYLTFADSRSNPRMTNDYNESDGDSRGLQQYALTLDAALSDRLDWSNMAYYNRFRDDRFVKFSAGASQQRRLTQEDQYGVSTALHWHGDLSGVALMLEAGGNIEWQDNRSARWLSVERVPTSQTRDQQFDLSVGGAYVQAIIEPANWLRITPAYRIDWVGGDFNNLLSDTSAPINDYGSIDQPKLSVAIFPSDGVTLYGNWGKTFQIGLGSGAYLIPPRQIDLAPSINSGWELGAKYQLGDRVEARVAYWEQSATGEIARKLNDPLGDFENVGGTDRNGVDVQLRVKPMADLSLWGALSWQKAVISVPSPATPELAGNEINHTPRWLWSGGIEYSPLEPLTLSLTGRGQSSYYLTTANAEGKWGDLNIFDASIAYRLNQNVELGLTVKNLGDSYYEYVWWDGSQTLHSPANGRNVTASARLRF</sequence>
<evidence type="ECO:0000256" key="11">
    <source>
        <dbReference type="ARBA" id="ARBA00023237"/>
    </source>
</evidence>
<name>A0ABX2MYJ1_9SPHN</name>
<feature type="domain" description="TonB-dependent receptor-like beta-barrel" evidence="16">
    <location>
        <begin position="270"/>
        <end position="650"/>
    </location>
</feature>
<dbReference type="RefSeq" id="WP_176278060.1">
    <property type="nucleotide sequence ID" value="NZ_JABWMH010000001.1"/>
</dbReference>
<accession>A0ABX2MYJ1</accession>
<evidence type="ECO:0000256" key="4">
    <source>
        <dbReference type="ARBA" id="ARBA00022496"/>
    </source>
</evidence>
<keyword evidence="10 12" id="KW-0472">Membrane</keyword>
<evidence type="ECO:0000256" key="13">
    <source>
        <dbReference type="PROSITE-ProRule" id="PRU10144"/>
    </source>
</evidence>
<protein>
    <submittedName>
        <fullName evidence="18">TonB-dependent receptor</fullName>
    </submittedName>
</protein>
<dbReference type="PROSITE" id="PS01156">
    <property type="entry name" value="TONB_DEPENDENT_REC_2"/>
    <property type="match status" value="1"/>
</dbReference>
<dbReference type="InterPro" id="IPR039426">
    <property type="entry name" value="TonB-dep_rcpt-like"/>
</dbReference>
<evidence type="ECO:0000256" key="15">
    <source>
        <dbReference type="SAM" id="SignalP"/>
    </source>
</evidence>
<dbReference type="PROSITE" id="PS52016">
    <property type="entry name" value="TONB_DEPENDENT_REC_3"/>
    <property type="match status" value="1"/>
</dbReference>
<evidence type="ECO:0000256" key="6">
    <source>
        <dbReference type="ARBA" id="ARBA00022729"/>
    </source>
</evidence>
<keyword evidence="4" id="KW-0410">Iron transport</keyword>
<reference evidence="18 19" key="1">
    <citation type="submission" date="2020-06" db="EMBL/GenBank/DDBJ databases">
        <authorList>
            <person name="Kim S.-J."/>
            <person name="Park S.-J."/>
        </authorList>
    </citation>
    <scope>NUCLEOTIDE SEQUENCE [LARGE SCALE GENOMIC DNA]</scope>
    <source>
        <strain evidence="18 19">SW-151</strain>
    </source>
</reference>
<evidence type="ECO:0000259" key="17">
    <source>
        <dbReference type="Pfam" id="PF07715"/>
    </source>
</evidence>
<evidence type="ECO:0000256" key="9">
    <source>
        <dbReference type="ARBA" id="ARBA00023077"/>
    </source>
</evidence>
<dbReference type="InterPro" id="IPR000531">
    <property type="entry name" value="Beta-barrel_TonB"/>
</dbReference>
<evidence type="ECO:0000256" key="2">
    <source>
        <dbReference type="ARBA" id="ARBA00022448"/>
    </source>
</evidence>
<evidence type="ECO:0000256" key="14">
    <source>
        <dbReference type="RuleBase" id="RU003357"/>
    </source>
</evidence>
<dbReference type="Gene3D" id="2.170.130.10">
    <property type="entry name" value="TonB-dependent receptor, plug domain"/>
    <property type="match status" value="1"/>
</dbReference>
<comment type="similarity">
    <text evidence="12 14">Belongs to the TonB-dependent receptor family.</text>
</comment>
<dbReference type="EMBL" id="JABWMH010000001">
    <property type="protein sequence ID" value="NVD26514.1"/>
    <property type="molecule type" value="Genomic_DNA"/>
</dbReference>
<evidence type="ECO:0000256" key="8">
    <source>
        <dbReference type="ARBA" id="ARBA00023065"/>
    </source>
</evidence>
<keyword evidence="18" id="KW-0675">Receptor</keyword>
<evidence type="ECO:0000256" key="5">
    <source>
        <dbReference type="ARBA" id="ARBA00022692"/>
    </source>
</evidence>
<gene>
    <name evidence="18" type="ORF">HUO14_01195</name>
</gene>
<evidence type="ECO:0000256" key="1">
    <source>
        <dbReference type="ARBA" id="ARBA00004571"/>
    </source>
</evidence>
<evidence type="ECO:0000259" key="16">
    <source>
        <dbReference type="Pfam" id="PF00593"/>
    </source>
</evidence>
<feature type="domain" description="TonB-dependent receptor plug" evidence="17">
    <location>
        <begin position="63"/>
        <end position="169"/>
    </location>
</feature>
<evidence type="ECO:0000256" key="3">
    <source>
        <dbReference type="ARBA" id="ARBA00022452"/>
    </source>
</evidence>
<proteinExistence type="inferred from homology"/>
<keyword evidence="19" id="KW-1185">Reference proteome</keyword>
<dbReference type="InterPro" id="IPR010917">
    <property type="entry name" value="TonB_rcpt_CS"/>
</dbReference>
<comment type="subcellular location">
    <subcellularLocation>
        <location evidence="1 12">Cell outer membrane</location>
        <topology evidence="1 12">Multi-pass membrane protein</topology>
    </subcellularLocation>
</comment>
<keyword evidence="2 12" id="KW-0813">Transport</keyword>
<evidence type="ECO:0000313" key="19">
    <source>
        <dbReference type="Proteomes" id="UP000652427"/>
    </source>
</evidence>
<evidence type="ECO:0000256" key="10">
    <source>
        <dbReference type="ARBA" id="ARBA00023136"/>
    </source>
</evidence>
<feature type="signal peptide" evidence="15">
    <location>
        <begin position="1"/>
        <end position="23"/>
    </location>
</feature>
<dbReference type="InterPro" id="IPR012910">
    <property type="entry name" value="Plug_dom"/>
</dbReference>
<keyword evidence="3 12" id="KW-1134">Transmembrane beta strand</keyword>
<feature type="chain" id="PRO_5046797036" evidence="15">
    <location>
        <begin position="24"/>
        <end position="683"/>
    </location>
</feature>
<keyword evidence="6 15" id="KW-0732">Signal</keyword>
<dbReference type="PANTHER" id="PTHR32552">
    <property type="entry name" value="FERRICHROME IRON RECEPTOR-RELATED"/>
    <property type="match status" value="1"/>
</dbReference>
<comment type="caution">
    <text evidence="18">The sequence shown here is derived from an EMBL/GenBank/DDBJ whole genome shotgun (WGS) entry which is preliminary data.</text>
</comment>
<keyword evidence="11 12" id="KW-0998">Cell outer membrane</keyword>
<dbReference type="Pfam" id="PF07715">
    <property type="entry name" value="Plug"/>
    <property type="match status" value="1"/>
</dbReference>
<dbReference type="InterPro" id="IPR036942">
    <property type="entry name" value="Beta-barrel_TonB_sf"/>
</dbReference>
<dbReference type="CDD" id="cd01347">
    <property type="entry name" value="ligand_gated_channel"/>
    <property type="match status" value="1"/>
</dbReference>
<dbReference type="SUPFAM" id="SSF56935">
    <property type="entry name" value="Porins"/>
    <property type="match status" value="1"/>
</dbReference>
<evidence type="ECO:0000256" key="12">
    <source>
        <dbReference type="PROSITE-ProRule" id="PRU01360"/>
    </source>
</evidence>
<organism evidence="18 19">
    <name type="scientific">Parasphingorhabdus flavimaris</name>
    <dbReference type="NCBI Taxonomy" id="266812"/>
    <lineage>
        <taxon>Bacteria</taxon>
        <taxon>Pseudomonadati</taxon>
        <taxon>Pseudomonadota</taxon>
        <taxon>Alphaproteobacteria</taxon>
        <taxon>Sphingomonadales</taxon>
        <taxon>Sphingomonadaceae</taxon>
        <taxon>Parasphingorhabdus</taxon>
    </lineage>
</organism>
<evidence type="ECO:0000256" key="7">
    <source>
        <dbReference type="ARBA" id="ARBA00023004"/>
    </source>
</evidence>
<keyword evidence="8" id="KW-0406">Ion transport</keyword>
<keyword evidence="5 12" id="KW-0812">Transmembrane</keyword>
<feature type="short sequence motif" description="TonB C-terminal box" evidence="13">
    <location>
        <begin position="666"/>
        <end position="683"/>
    </location>
</feature>